<dbReference type="Gene3D" id="3.10.20.90">
    <property type="entry name" value="Phosphatidylinositol 3-kinase Catalytic Subunit, Chain A, domain 1"/>
    <property type="match status" value="1"/>
</dbReference>
<dbReference type="Pfam" id="PF20170">
    <property type="entry name" value="Plexin_RBD"/>
    <property type="match status" value="1"/>
</dbReference>
<dbReference type="CDD" id="cd00603">
    <property type="entry name" value="IPT_PCSR"/>
    <property type="match status" value="1"/>
</dbReference>
<dbReference type="EMBL" id="UYSL01022314">
    <property type="protein sequence ID" value="VDL80244.1"/>
    <property type="molecule type" value="Genomic_DNA"/>
</dbReference>
<dbReference type="Gene3D" id="2.60.40.10">
    <property type="entry name" value="Immunoglobulins"/>
    <property type="match status" value="1"/>
</dbReference>
<reference evidence="6" key="1">
    <citation type="submission" date="2016-04" db="UniProtKB">
        <authorList>
            <consortium name="WormBaseParasite"/>
        </authorList>
    </citation>
    <scope>IDENTIFICATION</scope>
</reference>
<dbReference type="InterPro" id="IPR046800">
    <property type="entry name" value="Plexin_RBD"/>
</dbReference>
<dbReference type="GO" id="GO:0017154">
    <property type="term" value="F:semaphorin receptor activity"/>
    <property type="evidence" value="ECO:0007669"/>
    <property type="project" value="InterPro"/>
</dbReference>
<feature type="domain" description="IPT/TIG" evidence="1">
    <location>
        <begin position="146"/>
        <end position="219"/>
    </location>
</feature>
<dbReference type="GO" id="GO:0005886">
    <property type="term" value="C:plasma membrane"/>
    <property type="evidence" value="ECO:0007669"/>
    <property type="project" value="TreeGrafter"/>
</dbReference>
<evidence type="ECO:0000313" key="6">
    <source>
        <dbReference type="WBParaSite" id="NBR_0001664801-mRNA-1"/>
    </source>
</evidence>
<dbReference type="GO" id="GO:0030334">
    <property type="term" value="P:regulation of cell migration"/>
    <property type="evidence" value="ECO:0007669"/>
    <property type="project" value="TreeGrafter"/>
</dbReference>
<evidence type="ECO:0000259" key="2">
    <source>
        <dbReference type="Pfam" id="PF08337"/>
    </source>
</evidence>
<organism evidence="6">
    <name type="scientific">Nippostrongylus brasiliensis</name>
    <name type="common">Rat hookworm</name>
    <dbReference type="NCBI Taxonomy" id="27835"/>
    <lineage>
        <taxon>Eukaryota</taxon>
        <taxon>Metazoa</taxon>
        <taxon>Ecdysozoa</taxon>
        <taxon>Nematoda</taxon>
        <taxon>Chromadorea</taxon>
        <taxon>Rhabditida</taxon>
        <taxon>Rhabditina</taxon>
        <taxon>Rhabditomorpha</taxon>
        <taxon>Strongyloidea</taxon>
        <taxon>Heligmosomidae</taxon>
        <taxon>Nippostrongylus</taxon>
    </lineage>
</organism>
<dbReference type="FunFam" id="1.10.506.10:FF:000033">
    <property type="entry name" value="PLeXin"/>
    <property type="match status" value="1"/>
</dbReference>
<dbReference type="InterPro" id="IPR002909">
    <property type="entry name" value="IPT_dom"/>
</dbReference>
<dbReference type="FunFam" id="1.10.506.10:FF:000036">
    <property type="entry name" value="PLeXin"/>
    <property type="match status" value="1"/>
</dbReference>
<dbReference type="Gene3D" id="1.10.506.10">
    <property type="entry name" value="GTPase Activation - p120gap, domain 1"/>
    <property type="match status" value="1"/>
</dbReference>
<evidence type="ECO:0000313" key="5">
    <source>
        <dbReference type="Proteomes" id="UP000271162"/>
    </source>
</evidence>
<accession>A0A158R2R6</accession>
<feature type="domain" description="Plexin cytoplasmic RhoGTPase-binding" evidence="3">
    <location>
        <begin position="478"/>
        <end position="562"/>
    </location>
</feature>
<dbReference type="Pfam" id="PF01833">
    <property type="entry name" value="TIG"/>
    <property type="match status" value="1"/>
</dbReference>
<dbReference type="CDD" id="cd12790">
    <property type="entry name" value="RasGAP_plexin_A"/>
    <property type="match status" value="1"/>
</dbReference>
<dbReference type="InterPro" id="IPR014756">
    <property type="entry name" value="Ig_E-set"/>
</dbReference>
<protein>
    <submittedName>
        <fullName evidence="6">Plexin-D1 (inferred by orthology to a human protein)</fullName>
    </submittedName>
</protein>
<dbReference type="InterPro" id="IPR013783">
    <property type="entry name" value="Ig-like_fold"/>
</dbReference>
<gene>
    <name evidence="4" type="ORF">NBR_LOCUS16649</name>
</gene>
<proteinExistence type="predicted"/>
<dbReference type="InterPro" id="IPR008936">
    <property type="entry name" value="Rho_GTPase_activation_prot"/>
</dbReference>
<dbReference type="STRING" id="27835.A0A158R2R6"/>
<keyword evidence="5" id="KW-1185">Reference proteome</keyword>
<evidence type="ECO:0000259" key="1">
    <source>
        <dbReference type="Pfam" id="PF01833"/>
    </source>
</evidence>
<dbReference type="InterPro" id="IPR013548">
    <property type="entry name" value="Plexin_cytoplasmic_RasGAP_dom"/>
</dbReference>
<dbReference type="WBParaSite" id="NBR_0001664801-mRNA-1">
    <property type="protein sequence ID" value="NBR_0001664801-mRNA-1"/>
    <property type="gene ID" value="NBR_0001664801"/>
</dbReference>
<dbReference type="Proteomes" id="UP000271162">
    <property type="component" value="Unassembled WGS sequence"/>
</dbReference>
<dbReference type="Pfam" id="PF08337">
    <property type="entry name" value="Plexin_cytopl"/>
    <property type="match status" value="1"/>
</dbReference>
<dbReference type="AlphaFoldDB" id="A0A158R2R6"/>
<dbReference type="GO" id="GO:0002116">
    <property type="term" value="C:semaphorin receptor complex"/>
    <property type="evidence" value="ECO:0007669"/>
    <property type="project" value="TreeGrafter"/>
</dbReference>
<reference evidence="4 5" key="2">
    <citation type="submission" date="2018-11" db="EMBL/GenBank/DDBJ databases">
        <authorList>
            <consortium name="Pathogen Informatics"/>
        </authorList>
    </citation>
    <scope>NUCLEOTIDE SEQUENCE [LARGE SCALE GENOMIC DNA]</scope>
</reference>
<dbReference type="SUPFAM" id="SSF81296">
    <property type="entry name" value="E set domains"/>
    <property type="match status" value="1"/>
</dbReference>
<name>A0A158R2R6_NIPBR</name>
<sequence length="838" mass="94956">MGASDSQGGRQLRIDFDGSRGRVPYPVTYNFALNPRISTILPAKSIVAGGVQIDVKGEGFALLQRPRMVLINDRGIIQAGPVCEVEDDGLMVCITPGLPSGDTGGRLHHNFAFDFDGTITDSRQLEVYSNPRVDQFAETRFYRPGDNYLTINGEDLNVGAMERDIKITVGGVDCQLTALARKVLTCKPPTEKPPLEGGLQPEVVVKIGNISFTAGQLSYDSPSLTSSVVMVILGCVAAMLICLICLAIMYRRKTNSHQRQMKYLKTQMDTIEMKVATECKEAFAELQTSLNQYTADLPLGTPIVPFLEYKDYCARVLFPNNPHNHPVLRDLEVDSQKAGAIEAGLREFHKLLMNKTFFLTMVRTMESNKYFLGKDRVYVGSLVMVVLQEKMGYCTEMLKQLLRELIDRTVEKKFQPKILFRRSESVAERMLAAWFTFLMHDYLRNFAGKRLYDLYWGIKQQMEKGPQDALTLEARYSLSEEKLLRATFEYKELTIFIAADSMTYTQPDMPVRVLDCDTITQVKEKCLDAKYRTVPYSDRPNANDLDLEWRTGINGRMVLQSLLSERSEKSTLSLKNSPTLSRPWVGTNSSSNSKDAEGQKLFHLVKPTEHGPSENQEKMVTEIYLTRLLMMKGTLQKFINDLLESIFSTASRSAPLPAAIKYMFDFMDEQALEHGITDAEVVHAWKSNALPLRFWVNLIKNPHFVFDIQKPTKVEGCLSVVAQTLMDACSTQDHQLTKDSPSSKLLFAKDMYQYRDWVDSYYSDIARLPSISDQDMAALLNEESRVHRGQFHVFSALNELYKYLDQYKDPIMDALEHNEHAQASRLPGRLQMKIGVLL</sequence>
<dbReference type="OMA" id="WRTSTEM"/>
<dbReference type="PANTHER" id="PTHR22625:SF70">
    <property type="entry name" value="PLEXIN A, ISOFORM A"/>
    <property type="match status" value="1"/>
</dbReference>
<dbReference type="PANTHER" id="PTHR22625">
    <property type="entry name" value="PLEXIN"/>
    <property type="match status" value="1"/>
</dbReference>
<evidence type="ECO:0000259" key="3">
    <source>
        <dbReference type="Pfam" id="PF20170"/>
    </source>
</evidence>
<evidence type="ECO:0000313" key="4">
    <source>
        <dbReference type="EMBL" id="VDL80244.1"/>
    </source>
</evidence>
<dbReference type="InterPro" id="IPR031148">
    <property type="entry name" value="Plexin"/>
</dbReference>
<dbReference type="SUPFAM" id="SSF48350">
    <property type="entry name" value="GTPase activation domain, GAP"/>
    <property type="match status" value="1"/>
</dbReference>
<feature type="domain" description="Plexin cytoplasmic RasGAP" evidence="2">
    <location>
        <begin position="304"/>
        <end position="811"/>
    </location>
</feature>